<feature type="domain" description="Trimeric autotransporter adhesin YadA-like head" evidence="1">
    <location>
        <begin position="105"/>
        <end position="125"/>
    </location>
</feature>
<dbReference type="InterPro" id="IPR011049">
    <property type="entry name" value="Serralysin-like_metalloprot_C"/>
</dbReference>
<dbReference type="Gene3D" id="2.150.10.10">
    <property type="entry name" value="Serralysin-like metalloprotease, C-terminal"/>
    <property type="match status" value="2"/>
</dbReference>
<feature type="domain" description="Trimeric autotransporter adhesin YadA-like head" evidence="1">
    <location>
        <begin position="58"/>
        <end position="84"/>
    </location>
</feature>
<feature type="domain" description="Trimeric autotransporter adhesin YadA-like head" evidence="1">
    <location>
        <begin position="34"/>
        <end position="56"/>
    </location>
</feature>
<organism evidence="2">
    <name type="scientific">viral metagenome</name>
    <dbReference type="NCBI Taxonomy" id="1070528"/>
    <lineage>
        <taxon>unclassified sequences</taxon>
        <taxon>metagenomes</taxon>
        <taxon>organismal metagenomes</taxon>
    </lineage>
</organism>
<feature type="domain" description="Trimeric autotransporter adhesin YadA-like head" evidence="1">
    <location>
        <begin position="161"/>
        <end position="184"/>
    </location>
</feature>
<dbReference type="InterPro" id="IPR008640">
    <property type="entry name" value="Adhesin_Head_dom"/>
</dbReference>
<protein>
    <recommendedName>
        <fullName evidence="1">Trimeric autotransporter adhesin YadA-like head domain-containing protein</fullName>
    </recommendedName>
</protein>
<dbReference type="EMBL" id="MN740272">
    <property type="protein sequence ID" value="QHT97110.1"/>
    <property type="molecule type" value="Genomic_DNA"/>
</dbReference>
<dbReference type="CDD" id="cd12820">
    <property type="entry name" value="LbR_YadA-like"/>
    <property type="match status" value="1"/>
</dbReference>
<dbReference type="GO" id="GO:0019867">
    <property type="term" value="C:outer membrane"/>
    <property type="evidence" value="ECO:0007669"/>
    <property type="project" value="InterPro"/>
</dbReference>
<name>A0A6C0IX50_9ZZZZ</name>
<evidence type="ECO:0000259" key="1">
    <source>
        <dbReference type="Pfam" id="PF05658"/>
    </source>
</evidence>
<reference evidence="2" key="1">
    <citation type="journal article" date="2020" name="Nature">
        <title>Giant virus diversity and host interactions through global metagenomics.</title>
        <authorList>
            <person name="Schulz F."/>
            <person name="Roux S."/>
            <person name="Paez-Espino D."/>
            <person name="Jungbluth S."/>
            <person name="Walsh D.A."/>
            <person name="Denef V.J."/>
            <person name="McMahon K.D."/>
            <person name="Konstantinidis K.T."/>
            <person name="Eloe-Fadrosh E.A."/>
            <person name="Kyrpides N.C."/>
            <person name="Woyke T."/>
        </authorList>
    </citation>
    <scope>NUCLEOTIDE SEQUENCE</scope>
    <source>
        <strain evidence="2">GVMAG-M-3300024510-1</strain>
    </source>
</reference>
<dbReference type="SUPFAM" id="SSF101967">
    <property type="entry name" value="Adhesin YadA, collagen-binding domain"/>
    <property type="match status" value="1"/>
</dbReference>
<accession>A0A6C0IX50</accession>
<evidence type="ECO:0000313" key="2">
    <source>
        <dbReference type="EMBL" id="QHT97110.1"/>
    </source>
</evidence>
<dbReference type="Pfam" id="PF05658">
    <property type="entry name" value="YadA_head"/>
    <property type="match status" value="4"/>
</dbReference>
<sequence>MPRTTSFSSTTFVGPGDKFAIGTVASPAVAYSKTGVAIGGGAQASANFTTAVGFNAIASGLKSTAVGKNALASGTRSVAVGINATALGGGVGSVSVGARAEASNGSISFGSDAKTDSKKSVALGRLADARGASNIAVGYMSKVVATHSFGIAFGSYSKAKTSAIAFGYNSTAYGTGSIAMGANAVVTNGHDFSVALGSGATSTDANQLTIRCGSNSHMLRTKFFVTAATLTVVDPTLLELTAAPADYFSLTLPSGTHYFWISNGTNTDPTPGGTGHAVTYNATAQTLSNNIRDTINTVSGLNATNGAGTLLVVTISSPFTVSSLSTSDAVNLALAAIPLLALPTNAAFTVIEIGGVTYKIILFSP</sequence>
<proteinExistence type="predicted"/>
<dbReference type="AlphaFoldDB" id="A0A6C0IX50"/>